<dbReference type="PANTHER" id="PTHR44846">
    <property type="entry name" value="MANNOSYL-D-GLYCERATE TRANSPORT/METABOLISM SYSTEM REPRESSOR MNGR-RELATED"/>
    <property type="match status" value="1"/>
</dbReference>
<dbReference type="Pfam" id="PF00392">
    <property type="entry name" value="GntR"/>
    <property type="match status" value="1"/>
</dbReference>
<dbReference type="SUPFAM" id="SSF64288">
    <property type="entry name" value="Chorismate lyase-like"/>
    <property type="match status" value="1"/>
</dbReference>
<evidence type="ECO:0000256" key="3">
    <source>
        <dbReference type="ARBA" id="ARBA00023163"/>
    </source>
</evidence>
<evidence type="ECO:0000313" key="6">
    <source>
        <dbReference type="Proteomes" id="UP001595960"/>
    </source>
</evidence>
<keyword evidence="1" id="KW-0805">Transcription regulation</keyword>
<dbReference type="InterPro" id="IPR011663">
    <property type="entry name" value="UTRA"/>
</dbReference>
<dbReference type="EMBL" id="JBHSJC010000001">
    <property type="protein sequence ID" value="MFC4828920.1"/>
    <property type="molecule type" value="Genomic_DNA"/>
</dbReference>
<dbReference type="InterPro" id="IPR028978">
    <property type="entry name" value="Chorismate_lyase_/UTRA_dom_sf"/>
</dbReference>
<sequence>MSIEFDQTAAGAPAGEAGVPATVTSAAPAAPAAAVRSDPGSKADAIRARLRDEVIANLSPHDPLPPERELVNRFGVSRATIRQALARLADHGWVYRVQGSGTFVADKDLVTKSPYLTSFSEDISERGMTPGSRVLRLEHGRADERVARELLIPTGARAVHIERLRTADGAPMCIESLWLPEWLTGDNLGPELLGSLYEYFDHAGATPARAHQTIRAVGLDAQQAELLESEPGAPALLVARIVFDTHGRRIESSTGVYRGDSYDFQINVKRRS</sequence>
<reference evidence="6" key="1">
    <citation type="journal article" date="2019" name="Int. J. Syst. Evol. Microbiol.">
        <title>The Global Catalogue of Microorganisms (GCM) 10K type strain sequencing project: providing services to taxonomists for standard genome sequencing and annotation.</title>
        <authorList>
            <consortium name="The Broad Institute Genomics Platform"/>
            <consortium name="The Broad Institute Genome Sequencing Center for Infectious Disease"/>
            <person name="Wu L."/>
            <person name="Ma J."/>
        </authorList>
    </citation>
    <scope>NUCLEOTIDE SEQUENCE [LARGE SCALE GENOMIC DNA]</scope>
    <source>
        <strain evidence="6">CGMCC 1.12192</strain>
    </source>
</reference>
<dbReference type="RefSeq" id="WP_204392215.1">
    <property type="nucleotide sequence ID" value="NZ_JAFBBW010000001.1"/>
</dbReference>
<protein>
    <submittedName>
        <fullName evidence="5">GntR family transcriptional regulator</fullName>
    </submittedName>
</protein>
<dbReference type="Pfam" id="PF07702">
    <property type="entry name" value="UTRA"/>
    <property type="match status" value="1"/>
</dbReference>
<dbReference type="Gene3D" id="3.40.1410.10">
    <property type="entry name" value="Chorismate lyase-like"/>
    <property type="match status" value="1"/>
</dbReference>
<keyword evidence="3" id="KW-0804">Transcription</keyword>
<evidence type="ECO:0000313" key="5">
    <source>
        <dbReference type="EMBL" id="MFC4828920.1"/>
    </source>
</evidence>
<accession>A0ABV9R9B1</accession>
<gene>
    <name evidence="5" type="ORF">ACFPER_08985</name>
</gene>
<dbReference type="InterPro" id="IPR036390">
    <property type="entry name" value="WH_DNA-bd_sf"/>
</dbReference>
<feature type="domain" description="HTH gntR-type" evidence="4">
    <location>
        <begin position="40"/>
        <end position="107"/>
    </location>
</feature>
<dbReference type="InterPro" id="IPR000524">
    <property type="entry name" value="Tscrpt_reg_HTH_GntR"/>
</dbReference>
<keyword evidence="6" id="KW-1185">Reference proteome</keyword>
<dbReference type="Gene3D" id="1.10.10.10">
    <property type="entry name" value="Winged helix-like DNA-binding domain superfamily/Winged helix DNA-binding domain"/>
    <property type="match status" value="1"/>
</dbReference>
<dbReference type="PRINTS" id="PR00035">
    <property type="entry name" value="HTHGNTR"/>
</dbReference>
<organism evidence="5 6">
    <name type="scientific">Agromyces aurantiacus</name>
    <dbReference type="NCBI Taxonomy" id="165814"/>
    <lineage>
        <taxon>Bacteria</taxon>
        <taxon>Bacillati</taxon>
        <taxon>Actinomycetota</taxon>
        <taxon>Actinomycetes</taxon>
        <taxon>Micrococcales</taxon>
        <taxon>Microbacteriaceae</taxon>
        <taxon>Agromyces</taxon>
    </lineage>
</organism>
<dbReference type="CDD" id="cd07377">
    <property type="entry name" value="WHTH_GntR"/>
    <property type="match status" value="1"/>
</dbReference>
<comment type="caution">
    <text evidence="5">The sequence shown here is derived from an EMBL/GenBank/DDBJ whole genome shotgun (WGS) entry which is preliminary data.</text>
</comment>
<dbReference type="PROSITE" id="PS50949">
    <property type="entry name" value="HTH_GNTR"/>
    <property type="match status" value="1"/>
</dbReference>
<dbReference type="SMART" id="SM00345">
    <property type="entry name" value="HTH_GNTR"/>
    <property type="match status" value="1"/>
</dbReference>
<dbReference type="PANTHER" id="PTHR44846:SF1">
    <property type="entry name" value="MANNOSYL-D-GLYCERATE TRANSPORT_METABOLISM SYSTEM REPRESSOR MNGR-RELATED"/>
    <property type="match status" value="1"/>
</dbReference>
<dbReference type="SMART" id="SM00866">
    <property type="entry name" value="UTRA"/>
    <property type="match status" value="1"/>
</dbReference>
<evidence type="ECO:0000259" key="4">
    <source>
        <dbReference type="PROSITE" id="PS50949"/>
    </source>
</evidence>
<dbReference type="Proteomes" id="UP001595960">
    <property type="component" value="Unassembled WGS sequence"/>
</dbReference>
<dbReference type="InterPro" id="IPR050679">
    <property type="entry name" value="Bact_HTH_transcr_reg"/>
</dbReference>
<dbReference type="SUPFAM" id="SSF46785">
    <property type="entry name" value="Winged helix' DNA-binding domain"/>
    <property type="match status" value="1"/>
</dbReference>
<dbReference type="InterPro" id="IPR036388">
    <property type="entry name" value="WH-like_DNA-bd_sf"/>
</dbReference>
<evidence type="ECO:0000256" key="2">
    <source>
        <dbReference type="ARBA" id="ARBA00023125"/>
    </source>
</evidence>
<name>A0ABV9R9B1_9MICO</name>
<keyword evidence="2" id="KW-0238">DNA-binding</keyword>
<proteinExistence type="predicted"/>
<evidence type="ECO:0000256" key="1">
    <source>
        <dbReference type="ARBA" id="ARBA00023015"/>
    </source>
</evidence>